<evidence type="ECO:0000256" key="3">
    <source>
        <dbReference type="HAMAP-Rule" id="MF_01488"/>
    </source>
</evidence>
<comment type="similarity">
    <text evidence="3">Belongs to the RecD family. RecD2 subfamily.</text>
</comment>
<dbReference type="SMART" id="SM00382">
    <property type="entry name" value="AAA"/>
    <property type="match status" value="1"/>
</dbReference>
<comment type="catalytic activity">
    <reaction evidence="3">
        <text>ATP + H2O = ADP + phosphate + H(+)</text>
        <dbReference type="Rhea" id="RHEA:13065"/>
        <dbReference type="ChEBI" id="CHEBI:15377"/>
        <dbReference type="ChEBI" id="CHEBI:15378"/>
        <dbReference type="ChEBI" id="CHEBI:30616"/>
        <dbReference type="ChEBI" id="CHEBI:43474"/>
        <dbReference type="ChEBI" id="CHEBI:456216"/>
        <dbReference type="EC" id="5.6.2.3"/>
    </reaction>
</comment>
<keyword evidence="3 5" id="KW-0378">Hydrolase</keyword>
<dbReference type="NCBIfam" id="TIGR01448">
    <property type="entry name" value="recD_rel"/>
    <property type="match status" value="1"/>
</dbReference>
<dbReference type="Pfam" id="PF14490">
    <property type="entry name" value="HHH_RecD2"/>
    <property type="match status" value="1"/>
</dbReference>
<dbReference type="AlphaFoldDB" id="A0A174BLU0"/>
<evidence type="ECO:0000313" key="5">
    <source>
        <dbReference type="EMBL" id="CUO01209.1"/>
    </source>
</evidence>
<comment type="function">
    <text evidence="3">DNA-dependent ATPase and ATP-dependent 5'-3' DNA helicase. Has no activity on blunt DNA or DNA with 3'-overhangs, requires at least 10 bases of 5'-ssDNA for helicase activity.</text>
</comment>
<dbReference type="InterPro" id="IPR006345">
    <property type="entry name" value="RecD2"/>
</dbReference>
<dbReference type="InterPro" id="IPR055446">
    <property type="entry name" value="RecD2_N_OB"/>
</dbReference>
<keyword evidence="2 3" id="KW-0067">ATP-binding</keyword>
<dbReference type="GO" id="GO:0017116">
    <property type="term" value="F:single-stranded DNA helicase activity"/>
    <property type="evidence" value="ECO:0007669"/>
    <property type="project" value="TreeGrafter"/>
</dbReference>
<dbReference type="PANTHER" id="PTHR43788">
    <property type="entry name" value="DNA2/NAM7 HELICASE FAMILY MEMBER"/>
    <property type="match status" value="1"/>
</dbReference>
<organism evidence="5 6">
    <name type="scientific">Hungatella hathewayi</name>
    <dbReference type="NCBI Taxonomy" id="154046"/>
    <lineage>
        <taxon>Bacteria</taxon>
        <taxon>Bacillati</taxon>
        <taxon>Bacillota</taxon>
        <taxon>Clostridia</taxon>
        <taxon>Lachnospirales</taxon>
        <taxon>Lachnospiraceae</taxon>
        <taxon>Hungatella</taxon>
    </lineage>
</organism>
<dbReference type="Pfam" id="PF13245">
    <property type="entry name" value="AAA_19"/>
    <property type="match status" value="1"/>
</dbReference>
<dbReference type="Gene3D" id="1.10.10.2220">
    <property type="match status" value="1"/>
</dbReference>
<dbReference type="GO" id="GO:0009338">
    <property type="term" value="C:exodeoxyribonuclease V complex"/>
    <property type="evidence" value="ECO:0007669"/>
    <property type="project" value="TreeGrafter"/>
</dbReference>
<dbReference type="RefSeq" id="WP_055654101.1">
    <property type="nucleotide sequence ID" value="NZ_CABIXC010000003.1"/>
</dbReference>
<keyword evidence="3" id="KW-0413">Isomerase</keyword>
<dbReference type="Gene3D" id="1.10.150.20">
    <property type="entry name" value="5' to 3' exonuclease, C-terminal subdomain"/>
    <property type="match status" value="1"/>
</dbReference>
<reference evidence="5 6" key="1">
    <citation type="submission" date="2015-09" db="EMBL/GenBank/DDBJ databases">
        <authorList>
            <consortium name="Pathogen Informatics"/>
        </authorList>
    </citation>
    <scope>NUCLEOTIDE SEQUENCE [LARGE SCALE GENOMIC DNA]</scope>
    <source>
        <strain evidence="5 6">2789STDY5608850</strain>
    </source>
</reference>
<dbReference type="PANTHER" id="PTHR43788:SF6">
    <property type="entry name" value="DNA HELICASE B"/>
    <property type="match status" value="1"/>
</dbReference>
<dbReference type="GO" id="GO:0043139">
    <property type="term" value="F:5'-3' DNA helicase activity"/>
    <property type="evidence" value="ECO:0007669"/>
    <property type="project" value="UniProtKB-UniRule"/>
</dbReference>
<dbReference type="SUPFAM" id="SSF52540">
    <property type="entry name" value="P-loop containing nucleoside triphosphate hydrolases"/>
    <property type="match status" value="1"/>
</dbReference>
<sequence length="741" mass="83104">MVCKFKSRLYINPGNGYTVAEYSSMELDCIPSEAVISNYGTEVTFTAFGKELPCMDNVEIEMEGDWKRSEKYGLQFGVDWSRVLLPKSREGIIGYLSSELITGIGPVMAREIVNRFGTDTFTVMENHPYELLAIKGITEQKLEFIIESYQKSAELRELMAYLAPYHVTPKKAEKIKQHFGLEAVTLLKENPYRLCEIKGFGFITVDPIARASKDLAPDGPERIKAAIQYVLRKGAEEGNLYLDSTIIVDMAYKVLNAGFPTDTVRRGQIKLAGNELVMKDKLLEADGTAIYLKAYREAEKEAAYHLVRLLRSPGNTYNIERELEAVLAKSKMTLAQKQEEAVRMVFRSQVSIITGGPGKGKTTILKIILQIFERLEKNKSVLLCAPTGRARKRLSESTGYPAFTIHKALYVTDDEMDNMEPEILEEDLIIADEFTMSDMKLASMLFSRIKTGARLILVGDADQLPSVGPGDVFRELIVSDVIPVTVLDEFFRQAKGSNIIWNADLINRNQKNLLYGDDFTFTYVEDAYDAAEKISEIYQEELERNGGDLDMVQVLSPLRAKTEAGVTALNNRLQGIANPFAVDKAEWETKYGLFRVGDRVMQTHNTEEIANGDIGRVVQIGKSKAGEMEMTVDFGDVIKTYQEDELSILELAYATSIHKSQGAEFPIVIIPVLTCFWPMLKRNIYYTGVTRAEFRVHLVGSKKALYMAISNSDIGKRNTLLAVRLRAEAQRQGLIPGQEAA</sequence>
<dbReference type="GO" id="GO:0003677">
    <property type="term" value="F:DNA binding"/>
    <property type="evidence" value="ECO:0007669"/>
    <property type="project" value="UniProtKB-UniRule"/>
</dbReference>
<dbReference type="InterPro" id="IPR029493">
    <property type="entry name" value="RecD2-like_HHH"/>
</dbReference>
<dbReference type="CDD" id="cd17933">
    <property type="entry name" value="DEXSc_RecD-like"/>
    <property type="match status" value="1"/>
</dbReference>
<evidence type="ECO:0000259" key="4">
    <source>
        <dbReference type="SMART" id="SM00382"/>
    </source>
</evidence>
<accession>A0A174BLU0</accession>
<dbReference type="GO" id="GO:0006310">
    <property type="term" value="P:DNA recombination"/>
    <property type="evidence" value="ECO:0007669"/>
    <property type="project" value="InterPro"/>
</dbReference>
<feature type="binding site" evidence="3">
    <location>
        <begin position="358"/>
        <end position="362"/>
    </location>
    <ligand>
        <name>ATP</name>
        <dbReference type="ChEBI" id="CHEBI:30616"/>
    </ligand>
</feature>
<dbReference type="Proteomes" id="UP000095651">
    <property type="component" value="Unassembled WGS sequence"/>
</dbReference>
<dbReference type="InterPro" id="IPR041451">
    <property type="entry name" value="RecD2_SH13"/>
</dbReference>
<dbReference type="InterPro" id="IPR027417">
    <property type="entry name" value="P-loop_NTPase"/>
</dbReference>
<dbReference type="SUPFAM" id="SSF47781">
    <property type="entry name" value="RuvA domain 2-like"/>
    <property type="match status" value="1"/>
</dbReference>
<dbReference type="Pfam" id="PF13538">
    <property type="entry name" value="UvrD_C_2"/>
    <property type="match status" value="1"/>
</dbReference>
<feature type="domain" description="AAA+ ATPase" evidence="4">
    <location>
        <begin position="347"/>
        <end position="488"/>
    </location>
</feature>
<proteinExistence type="inferred from homology"/>
<dbReference type="EC" id="5.6.2.3" evidence="3"/>
<evidence type="ECO:0000313" key="6">
    <source>
        <dbReference type="Proteomes" id="UP000095651"/>
    </source>
</evidence>
<dbReference type="CDD" id="cd18809">
    <property type="entry name" value="SF1_C_RecD"/>
    <property type="match status" value="1"/>
</dbReference>
<dbReference type="GO" id="GO:0005524">
    <property type="term" value="F:ATP binding"/>
    <property type="evidence" value="ECO:0007669"/>
    <property type="project" value="UniProtKB-UniRule"/>
</dbReference>
<dbReference type="InterPro" id="IPR050534">
    <property type="entry name" value="Coronavir_polyprotein_1ab"/>
</dbReference>
<keyword evidence="3" id="KW-0238">DNA-binding</keyword>
<keyword evidence="3 5" id="KW-0347">Helicase</keyword>
<dbReference type="InterPro" id="IPR010994">
    <property type="entry name" value="RuvA_2-like"/>
</dbReference>
<dbReference type="GO" id="GO:0016887">
    <property type="term" value="F:ATP hydrolysis activity"/>
    <property type="evidence" value="ECO:0007669"/>
    <property type="project" value="RHEA"/>
</dbReference>
<dbReference type="Gene3D" id="2.30.30.940">
    <property type="match status" value="1"/>
</dbReference>
<evidence type="ECO:0000256" key="2">
    <source>
        <dbReference type="ARBA" id="ARBA00022840"/>
    </source>
</evidence>
<protein>
    <recommendedName>
        <fullName evidence="3">ATP-dependent RecD2 DNA helicase</fullName>
        <ecNumber evidence="3">5.6.2.3</ecNumber>
    </recommendedName>
    <alternativeName>
        <fullName evidence="3">DNA 5'-3' helicase subunit RecD2</fullName>
    </alternativeName>
</protein>
<dbReference type="HAMAP" id="MF_01488">
    <property type="entry name" value="RecD2"/>
    <property type="match status" value="1"/>
</dbReference>
<keyword evidence="1 3" id="KW-0547">Nucleotide-binding</keyword>
<name>A0A174BLU0_9FIRM</name>
<gene>
    <name evidence="5" type="primary">recD_1</name>
    <name evidence="3" type="synonym">recD2</name>
    <name evidence="5" type="ORF">ERS852407_01632</name>
</gene>
<dbReference type="InterPro" id="IPR027785">
    <property type="entry name" value="UvrD-like_helicase_C"/>
</dbReference>
<dbReference type="EMBL" id="CYZE01000003">
    <property type="protein sequence ID" value="CUO01209.1"/>
    <property type="molecule type" value="Genomic_DNA"/>
</dbReference>
<dbReference type="Pfam" id="PF18335">
    <property type="entry name" value="SH3_13"/>
    <property type="match status" value="1"/>
</dbReference>
<dbReference type="InterPro" id="IPR003593">
    <property type="entry name" value="AAA+_ATPase"/>
</dbReference>
<evidence type="ECO:0000256" key="1">
    <source>
        <dbReference type="ARBA" id="ARBA00022741"/>
    </source>
</evidence>
<dbReference type="Pfam" id="PF23139">
    <property type="entry name" value="OB_YrrC"/>
    <property type="match status" value="1"/>
</dbReference>
<dbReference type="Gene3D" id="3.40.50.300">
    <property type="entry name" value="P-loop containing nucleotide triphosphate hydrolases"/>
    <property type="match status" value="2"/>
</dbReference>